<dbReference type="PROSITE" id="PS51257">
    <property type="entry name" value="PROKAR_LIPOPROTEIN"/>
    <property type="match status" value="1"/>
</dbReference>
<evidence type="ECO:0000313" key="2">
    <source>
        <dbReference type="Proteomes" id="UP001250662"/>
    </source>
</evidence>
<gene>
    <name evidence="1" type="ORF">RM520_11625</name>
</gene>
<sequence length="128" mass="14428">MKIIKTLVFISLILTLGSCTKEETTDNEFGGNNSQTGRWFLAGINDVDVSGLECYSDSYINITSDIITFFIMDRNEDGSCTTVLDSSEALTIVEDFFYIGDEALEIYIEGSRLTWRVDFETSLIFDKN</sequence>
<evidence type="ECO:0008006" key="3">
    <source>
        <dbReference type="Google" id="ProtNLM"/>
    </source>
</evidence>
<protein>
    <recommendedName>
        <fullName evidence="3">Lipocalin-like domain-containing protein</fullName>
    </recommendedName>
</protein>
<dbReference type="Proteomes" id="UP001250662">
    <property type="component" value="Unassembled WGS sequence"/>
</dbReference>
<dbReference type="RefSeq" id="WP_311388126.1">
    <property type="nucleotide sequence ID" value="NZ_JAVRHU010000003.1"/>
</dbReference>
<organism evidence="1 2">
    <name type="scientific">Croceitalea vernalis</name>
    <dbReference type="NCBI Taxonomy" id="3075599"/>
    <lineage>
        <taxon>Bacteria</taxon>
        <taxon>Pseudomonadati</taxon>
        <taxon>Bacteroidota</taxon>
        <taxon>Flavobacteriia</taxon>
        <taxon>Flavobacteriales</taxon>
        <taxon>Flavobacteriaceae</taxon>
        <taxon>Croceitalea</taxon>
    </lineage>
</organism>
<proteinExistence type="predicted"/>
<reference evidence="1 2" key="1">
    <citation type="submission" date="2023-09" db="EMBL/GenBank/DDBJ databases">
        <authorList>
            <person name="Rey-Velasco X."/>
        </authorList>
    </citation>
    <scope>NUCLEOTIDE SEQUENCE [LARGE SCALE GENOMIC DNA]</scope>
    <source>
        <strain evidence="1 2">P007</strain>
    </source>
</reference>
<name>A0ABU3BJD7_9FLAO</name>
<keyword evidence="2" id="KW-1185">Reference proteome</keyword>
<dbReference type="EMBL" id="JAVRHU010000003">
    <property type="protein sequence ID" value="MDT0622277.1"/>
    <property type="molecule type" value="Genomic_DNA"/>
</dbReference>
<comment type="caution">
    <text evidence="1">The sequence shown here is derived from an EMBL/GenBank/DDBJ whole genome shotgun (WGS) entry which is preliminary data.</text>
</comment>
<evidence type="ECO:0000313" key="1">
    <source>
        <dbReference type="EMBL" id="MDT0622277.1"/>
    </source>
</evidence>
<accession>A0ABU3BJD7</accession>